<protein>
    <submittedName>
        <fullName evidence="1">Uncharacterized protein</fullName>
    </submittedName>
</protein>
<proteinExistence type="predicted"/>
<evidence type="ECO:0000313" key="1">
    <source>
        <dbReference type="EMBL" id="MBC8538137.1"/>
    </source>
</evidence>
<dbReference type="RefSeq" id="WP_249279914.1">
    <property type="nucleotide sequence ID" value="NZ_JACRSS010000001.1"/>
</dbReference>
<accession>A0A926DHY7</accession>
<sequence>MDEKRELEQTICKIAAKNLELEERLKEAEERTALWRRLWRAERMDRNAGRT</sequence>
<comment type="caution">
    <text evidence="1">The sequence shown here is derived from an EMBL/GenBank/DDBJ whole genome shotgun (WGS) entry which is preliminary data.</text>
</comment>
<dbReference type="Proteomes" id="UP000617951">
    <property type="component" value="Unassembled WGS sequence"/>
</dbReference>
<reference evidence="1" key="1">
    <citation type="submission" date="2020-08" db="EMBL/GenBank/DDBJ databases">
        <title>Genome public.</title>
        <authorList>
            <person name="Liu C."/>
            <person name="Sun Q."/>
        </authorList>
    </citation>
    <scope>NUCLEOTIDE SEQUENCE</scope>
    <source>
        <strain evidence="1">NSJ-63</strain>
    </source>
</reference>
<dbReference type="AlphaFoldDB" id="A0A926DHY7"/>
<dbReference type="EMBL" id="JACRSS010000001">
    <property type="protein sequence ID" value="MBC8538137.1"/>
    <property type="molecule type" value="Genomic_DNA"/>
</dbReference>
<keyword evidence="2" id="KW-1185">Reference proteome</keyword>
<organism evidence="1 2">
    <name type="scientific">Guopingia tenuis</name>
    <dbReference type="NCBI Taxonomy" id="2763656"/>
    <lineage>
        <taxon>Bacteria</taxon>
        <taxon>Bacillati</taxon>
        <taxon>Bacillota</taxon>
        <taxon>Clostridia</taxon>
        <taxon>Christensenellales</taxon>
        <taxon>Christensenellaceae</taxon>
        <taxon>Guopingia</taxon>
    </lineage>
</organism>
<gene>
    <name evidence="1" type="ORF">H8693_04215</name>
</gene>
<evidence type="ECO:0000313" key="2">
    <source>
        <dbReference type="Proteomes" id="UP000617951"/>
    </source>
</evidence>
<name>A0A926DHY7_9FIRM</name>